<dbReference type="Proteomes" id="UP000078070">
    <property type="component" value="Chromosome"/>
</dbReference>
<evidence type="ECO:0000313" key="10">
    <source>
        <dbReference type="EMBL" id="ANG63366.1"/>
    </source>
</evidence>
<evidence type="ECO:0000256" key="2">
    <source>
        <dbReference type="ARBA" id="ARBA00007656"/>
    </source>
</evidence>
<dbReference type="PROSITE" id="PS01096">
    <property type="entry name" value="PPIC_PPIASE_1"/>
    <property type="match status" value="1"/>
</dbReference>
<evidence type="ECO:0000256" key="8">
    <source>
        <dbReference type="PROSITE-ProRule" id="PRU00278"/>
    </source>
</evidence>
<gene>
    <name evidence="10" type="ORF">A8C75_13395</name>
</gene>
<name>A0A1A9EZJ7_9GAMM</name>
<evidence type="ECO:0000256" key="5">
    <source>
        <dbReference type="ARBA" id="ARBA00041926"/>
    </source>
</evidence>
<comment type="similarity">
    <text evidence="2">Belongs to the PpiC/parvulin rotamase family.</text>
</comment>
<evidence type="ECO:0000256" key="3">
    <source>
        <dbReference type="ARBA" id="ARBA00022490"/>
    </source>
</evidence>
<dbReference type="SUPFAM" id="SSF54534">
    <property type="entry name" value="FKBP-like"/>
    <property type="match status" value="1"/>
</dbReference>
<keyword evidence="3" id="KW-0963">Cytoplasm</keyword>
<proteinExistence type="inferred from homology"/>
<keyword evidence="11" id="KW-1185">Reference proteome</keyword>
<keyword evidence="8 10" id="KW-0413">Isomerase</keyword>
<accession>A0A1A9EZJ7</accession>
<dbReference type="OrthoDB" id="14196at2"/>
<evidence type="ECO:0000256" key="1">
    <source>
        <dbReference type="ARBA" id="ARBA00004496"/>
    </source>
</evidence>
<dbReference type="Pfam" id="PF13616">
    <property type="entry name" value="Rotamase_3"/>
    <property type="match status" value="1"/>
</dbReference>
<sequence length="93" mass="9842">MATASARHILVKSEAKCLELKASIEAGGDFAAAAREFSDCPSGARGGDLGNFGRGQMVPEFDQVVFSAPLNTVQGPVKTQFGYHLLEVTARKD</sequence>
<evidence type="ECO:0000256" key="4">
    <source>
        <dbReference type="ARBA" id="ARBA00040926"/>
    </source>
</evidence>
<evidence type="ECO:0000256" key="7">
    <source>
        <dbReference type="ARBA" id="ARBA00046231"/>
    </source>
</evidence>
<evidence type="ECO:0000313" key="11">
    <source>
        <dbReference type="Proteomes" id="UP000078070"/>
    </source>
</evidence>
<dbReference type="STRING" id="1821621.A8C75_13395"/>
<dbReference type="GO" id="GO:0003755">
    <property type="term" value="F:peptidyl-prolyl cis-trans isomerase activity"/>
    <property type="evidence" value="ECO:0007669"/>
    <property type="project" value="UniProtKB-KW"/>
</dbReference>
<dbReference type="PANTHER" id="PTHR43629:SF2">
    <property type="entry name" value="RHODANESE-LIKE_PPIC DOMAIN-CONTAINING PROTEIN 12, CHLOROPLASTIC"/>
    <property type="match status" value="1"/>
</dbReference>
<dbReference type="GO" id="GO:0005737">
    <property type="term" value="C:cytoplasm"/>
    <property type="evidence" value="ECO:0007669"/>
    <property type="project" value="UniProtKB-SubCell"/>
</dbReference>
<dbReference type="EMBL" id="CP015839">
    <property type="protein sequence ID" value="ANG63366.1"/>
    <property type="molecule type" value="Genomic_DNA"/>
</dbReference>
<organism evidence="10 11">
    <name type="scientific">Marinobacterium aestuarii</name>
    <dbReference type="NCBI Taxonomy" id="1821621"/>
    <lineage>
        <taxon>Bacteria</taxon>
        <taxon>Pseudomonadati</taxon>
        <taxon>Pseudomonadota</taxon>
        <taxon>Gammaproteobacteria</taxon>
        <taxon>Oceanospirillales</taxon>
        <taxon>Oceanospirillaceae</taxon>
        <taxon>Marinobacterium</taxon>
    </lineage>
</organism>
<reference evidence="10 11" key="2">
    <citation type="journal article" date="2018" name="Int. J. Syst. Evol. Microbiol.">
        <title>Marinobacterium aestuarii sp. nov., a benzene-degrading marine bacterium isolated from estuary sediment.</title>
        <authorList>
            <person name="Bae S.S."/>
            <person name="Jung J."/>
            <person name="Chung D."/>
            <person name="Baek K."/>
        </authorList>
    </citation>
    <scope>NUCLEOTIDE SEQUENCE [LARGE SCALE GENOMIC DNA]</scope>
    <source>
        <strain evidence="10 11">ST58-10</strain>
    </source>
</reference>
<dbReference type="InterPro" id="IPR052204">
    <property type="entry name" value="PpiC/parvulin_rotamase"/>
</dbReference>
<feature type="domain" description="PpiC" evidence="9">
    <location>
        <begin position="1"/>
        <end position="90"/>
    </location>
</feature>
<dbReference type="InterPro" id="IPR023058">
    <property type="entry name" value="PPIase_PpiC_CS"/>
</dbReference>
<dbReference type="PANTHER" id="PTHR43629">
    <property type="entry name" value="PEPTIDYL-PROLYL CIS-TRANS ISOMERASE"/>
    <property type="match status" value="1"/>
</dbReference>
<dbReference type="PROSITE" id="PS50198">
    <property type="entry name" value="PPIC_PPIASE_2"/>
    <property type="match status" value="1"/>
</dbReference>
<dbReference type="AlphaFoldDB" id="A0A1A9EZJ7"/>
<protein>
    <recommendedName>
        <fullName evidence="4">Peptidyl-prolyl cis-trans isomerase C</fullName>
    </recommendedName>
    <alternativeName>
        <fullName evidence="6">Parvulin</fullName>
    </alternativeName>
    <alternativeName>
        <fullName evidence="5">Rotamase C</fullName>
    </alternativeName>
</protein>
<keyword evidence="8" id="KW-0697">Rotamase</keyword>
<comment type="function">
    <text evidence="7">PPIases accelerate the folding of proteins. It prefers amino acid residues with hydrophobic side chains like leucine and phenylalanine in the P1 position of the peptides substrates.</text>
</comment>
<reference evidence="11" key="1">
    <citation type="submission" date="2016-05" db="EMBL/GenBank/DDBJ databases">
        <authorList>
            <person name="Baek K."/>
            <person name="Yang S.-J."/>
        </authorList>
    </citation>
    <scope>NUCLEOTIDE SEQUENCE [LARGE SCALE GENOMIC DNA]</scope>
    <source>
        <strain evidence="11">ST58-10</strain>
    </source>
</reference>
<evidence type="ECO:0000259" key="9">
    <source>
        <dbReference type="PROSITE" id="PS50198"/>
    </source>
</evidence>
<dbReference type="KEGG" id="mars:A8C75_13395"/>
<dbReference type="Gene3D" id="3.10.50.40">
    <property type="match status" value="1"/>
</dbReference>
<evidence type="ECO:0000256" key="6">
    <source>
        <dbReference type="ARBA" id="ARBA00043072"/>
    </source>
</evidence>
<dbReference type="InterPro" id="IPR000297">
    <property type="entry name" value="PPIase_PpiC"/>
</dbReference>
<dbReference type="InterPro" id="IPR046357">
    <property type="entry name" value="PPIase_dom_sf"/>
</dbReference>
<comment type="subcellular location">
    <subcellularLocation>
        <location evidence="1">Cytoplasm</location>
    </subcellularLocation>
</comment>
<dbReference type="RefSeq" id="WP_067292033.1">
    <property type="nucleotide sequence ID" value="NZ_CP015839.1"/>
</dbReference>